<gene>
    <name evidence="2" type="ORF">HDA30_000282</name>
</gene>
<proteinExistence type="predicted"/>
<keyword evidence="1" id="KW-0732">Signal</keyword>
<comment type="caution">
    <text evidence="2">The sequence shown here is derived from an EMBL/GenBank/DDBJ whole genome shotgun (WGS) entry which is preliminary data.</text>
</comment>
<protein>
    <submittedName>
        <fullName evidence="2">Uncharacterized protein</fullName>
    </submittedName>
</protein>
<dbReference type="Proteomes" id="UP000540191">
    <property type="component" value="Unassembled WGS sequence"/>
</dbReference>
<feature type="signal peptide" evidence="1">
    <location>
        <begin position="1"/>
        <end position="26"/>
    </location>
</feature>
<dbReference type="PROSITE" id="PS51257">
    <property type="entry name" value="PROKAR_LIPOPROTEIN"/>
    <property type="match status" value="1"/>
</dbReference>
<sequence>MILFKSRRAGAIAVLASLALLSTGCANEMPEPISAGDLTTADIKDSGDKLTPDELVEKWEKGAGETCAGDINKDEDRDKFVECSDAAIMWSFADANDTLERVRLAHDQFQGFTTSDWLIGPNWIINNPSNREALFKEIGGVPVTVGD</sequence>
<dbReference type="EMBL" id="JACHNA010000001">
    <property type="protein sequence ID" value="MBB4734774.1"/>
    <property type="molecule type" value="Genomic_DNA"/>
</dbReference>
<dbReference type="RefSeq" id="WP_184240882.1">
    <property type="nucleotide sequence ID" value="NZ_JACHNA010000001.1"/>
</dbReference>
<organism evidence="2 3">
    <name type="scientific">Micrococcus cohnii</name>
    <dbReference type="NCBI Taxonomy" id="993416"/>
    <lineage>
        <taxon>Bacteria</taxon>
        <taxon>Bacillati</taxon>
        <taxon>Actinomycetota</taxon>
        <taxon>Actinomycetes</taxon>
        <taxon>Micrococcales</taxon>
        <taxon>Micrococcaceae</taxon>
        <taxon>Micrococcus</taxon>
    </lineage>
</organism>
<dbReference type="AlphaFoldDB" id="A0A7W7GMC8"/>
<reference evidence="2 3" key="1">
    <citation type="submission" date="2020-08" db="EMBL/GenBank/DDBJ databases">
        <title>Sequencing the genomes of 1000 actinobacteria strains.</title>
        <authorList>
            <person name="Klenk H.-P."/>
        </authorList>
    </citation>
    <scope>NUCLEOTIDE SEQUENCE [LARGE SCALE GENOMIC DNA]</scope>
    <source>
        <strain evidence="2 3">DSM 23974</strain>
    </source>
</reference>
<keyword evidence="3" id="KW-1185">Reference proteome</keyword>
<evidence type="ECO:0000256" key="1">
    <source>
        <dbReference type="SAM" id="SignalP"/>
    </source>
</evidence>
<accession>A0A7W7GMC8</accession>
<name>A0A7W7GMC8_9MICC</name>
<evidence type="ECO:0000313" key="2">
    <source>
        <dbReference type="EMBL" id="MBB4734774.1"/>
    </source>
</evidence>
<feature type="chain" id="PRO_5038349108" evidence="1">
    <location>
        <begin position="27"/>
        <end position="147"/>
    </location>
</feature>
<evidence type="ECO:0000313" key="3">
    <source>
        <dbReference type="Proteomes" id="UP000540191"/>
    </source>
</evidence>